<dbReference type="Proteomes" id="UP000606274">
    <property type="component" value="Unassembled WGS sequence"/>
</dbReference>
<gene>
    <name evidence="1" type="ORF">HF521_000817</name>
</gene>
<reference evidence="1" key="1">
    <citation type="submission" date="2020-08" db="EMBL/GenBank/DDBJ databases">
        <title>Chromosome-level assembly of Southern catfish (Silurus meridionalis) provides insights into visual adaptation to the nocturnal and benthic lifestyles.</title>
        <authorList>
            <person name="Zhang Y."/>
            <person name="Wang D."/>
            <person name="Peng Z."/>
        </authorList>
    </citation>
    <scope>NUCLEOTIDE SEQUENCE</scope>
    <source>
        <strain evidence="1">SWU-2019-XX</strain>
        <tissue evidence="1">Muscle</tissue>
    </source>
</reference>
<evidence type="ECO:0000313" key="2">
    <source>
        <dbReference type="Proteomes" id="UP000606274"/>
    </source>
</evidence>
<name>A0A8T0C0F7_SILME</name>
<keyword evidence="2" id="KW-1185">Reference proteome</keyword>
<comment type="caution">
    <text evidence="1">The sequence shown here is derived from an EMBL/GenBank/DDBJ whole genome shotgun (WGS) entry which is preliminary data.</text>
</comment>
<accession>A0A8T0C0F7</accession>
<feature type="non-terminal residue" evidence="1">
    <location>
        <position position="1"/>
    </location>
</feature>
<dbReference type="AlphaFoldDB" id="A0A8T0C0F7"/>
<dbReference type="EMBL" id="JABFDY010000001">
    <property type="protein sequence ID" value="KAF7711806.1"/>
    <property type="molecule type" value="Genomic_DNA"/>
</dbReference>
<evidence type="ECO:0000313" key="1">
    <source>
        <dbReference type="EMBL" id="KAF7711806.1"/>
    </source>
</evidence>
<sequence length="112" mass="13420">VLYICIFQPNYLHVFTHHIHKPPSWSSSFPPFWLLHPQQYPIDIPHVPPLHMFKPSQSRLPHLLSKLSYMRWPSNKLISNPVYPHHSQRKPQHLQLCYLQLRLLSFTQCHSL</sequence>
<organism evidence="1 2">
    <name type="scientific">Silurus meridionalis</name>
    <name type="common">Southern catfish</name>
    <name type="synonym">Silurus soldatovi meridionalis</name>
    <dbReference type="NCBI Taxonomy" id="175797"/>
    <lineage>
        <taxon>Eukaryota</taxon>
        <taxon>Metazoa</taxon>
        <taxon>Chordata</taxon>
        <taxon>Craniata</taxon>
        <taxon>Vertebrata</taxon>
        <taxon>Euteleostomi</taxon>
        <taxon>Actinopterygii</taxon>
        <taxon>Neopterygii</taxon>
        <taxon>Teleostei</taxon>
        <taxon>Ostariophysi</taxon>
        <taxon>Siluriformes</taxon>
        <taxon>Siluridae</taxon>
        <taxon>Silurus</taxon>
    </lineage>
</organism>
<protein>
    <submittedName>
        <fullName evidence="1">Uncharacterized protein</fullName>
    </submittedName>
</protein>
<proteinExistence type="predicted"/>